<evidence type="ECO:0000313" key="3">
    <source>
        <dbReference type="Proteomes" id="UP000274694"/>
    </source>
</evidence>
<dbReference type="EMBL" id="QGTA01000250">
    <property type="protein sequence ID" value="RQW88414.1"/>
    <property type="molecule type" value="Genomic_DNA"/>
</dbReference>
<accession>A0ABX9Y0P7</accession>
<sequence>MASPFGRRELKLVLAVVLGTLLVGGGMLLHDRLSTAIDERVLAGAETTGQVVHVERFKISRSFAATRLTVDYTFDGIRHRKRFSSELDESEFHVGDVLDVRVDRTDPTRAATPDGYATEDLLLQAPTVLAGLGLAVIAISLALLRRDPPPHEYPR</sequence>
<evidence type="ECO:0000313" key="2">
    <source>
        <dbReference type="EMBL" id="RQW88414.1"/>
    </source>
</evidence>
<reference evidence="2 3" key="1">
    <citation type="submission" date="2018-05" db="EMBL/GenBank/DDBJ databases">
        <title>Micromonospora from Atacama Desert.</title>
        <authorList>
            <person name="Carro L."/>
            <person name="Goodfellow M."/>
            <person name="Klenk H.-P."/>
        </authorList>
    </citation>
    <scope>NUCLEOTIDE SEQUENCE [LARGE SCALE GENOMIC DNA]</scope>
    <source>
        <strain evidence="2 3">LB41</strain>
    </source>
</reference>
<feature type="transmembrane region" description="Helical" evidence="1">
    <location>
        <begin position="12"/>
        <end position="30"/>
    </location>
</feature>
<keyword evidence="3" id="KW-1185">Reference proteome</keyword>
<comment type="caution">
    <text evidence="2">The sequence shown here is derived from an EMBL/GenBank/DDBJ whole genome shotgun (WGS) entry which is preliminary data.</text>
</comment>
<protein>
    <recommendedName>
        <fullName evidence="4">DUF3592 domain-containing protein</fullName>
    </recommendedName>
</protein>
<evidence type="ECO:0000256" key="1">
    <source>
        <dbReference type="SAM" id="Phobius"/>
    </source>
</evidence>
<feature type="transmembrane region" description="Helical" evidence="1">
    <location>
        <begin position="121"/>
        <end position="144"/>
    </location>
</feature>
<organism evidence="2 3">
    <name type="scientific">Micromonospora chalcea</name>
    <dbReference type="NCBI Taxonomy" id="1874"/>
    <lineage>
        <taxon>Bacteria</taxon>
        <taxon>Bacillati</taxon>
        <taxon>Actinomycetota</taxon>
        <taxon>Actinomycetes</taxon>
        <taxon>Micromonosporales</taxon>
        <taxon>Micromonosporaceae</taxon>
        <taxon>Micromonospora</taxon>
    </lineage>
</organism>
<name>A0ABX9Y0P7_MICCH</name>
<dbReference type="RefSeq" id="WP_043329270.1">
    <property type="nucleotide sequence ID" value="NZ_JBFAMY010000014.1"/>
</dbReference>
<gene>
    <name evidence="2" type="ORF">DLJ60_24715</name>
</gene>
<keyword evidence="1" id="KW-0472">Membrane</keyword>
<proteinExistence type="predicted"/>
<evidence type="ECO:0008006" key="4">
    <source>
        <dbReference type="Google" id="ProtNLM"/>
    </source>
</evidence>
<keyword evidence="1" id="KW-1133">Transmembrane helix</keyword>
<keyword evidence="1" id="KW-0812">Transmembrane</keyword>
<dbReference type="Proteomes" id="UP000274694">
    <property type="component" value="Unassembled WGS sequence"/>
</dbReference>